<evidence type="ECO:0000256" key="2">
    <source>
        <dbReference type="ARBA" id="ARBA00000909"/>
    </source>
</evidence>
<comment type="caution">
    <text evidence="17">Lacks conserved residue(s) required for the propagation of feature annotation.</text>
</comment>
<dbReference type="InterPro" id="IPR030677">
    <property type="entry name" value="Nnr"/>
</dbReference>
<gene>
    <name evidence="18" type="primary">nnrE</name>
    <name evidence="17" type="synonym">nnrD</name>
    <name evidence="22" type="ORF">G3570_11755</name>
</gene>
<dbReference type="GO" id="GO:0005524">
    <property type="term" value="F:ATP binding"/>
    <property type="evidence" value="ECO:0007669"/>
    <property type="project" value="UniProtKB-UniRule"/>
</dbReference>
<comment type="function">
    <text evidence="14 19">Bifunctional enzyme that catalyzes the epimerization of the S- and R-forms of NAD(P)HX and the dehydration of the S-form of NAD(P)HX at the expense of ADP, which is converted to AMP. This allows the repair of both epimers of NAD(P)HX, a damaged form of NAD(P)H that is a result of enzymatic or heat-dependent hydration.</text>
</comment>
<evidence type="ECO:0000256" key="5">
    <source>
        <dbReference type="ARBA" id="ARBA00022723"/>
    </source>
</evidence>
<protein>
    <recommendedName>
        <fullName evidence="19">Bifunctional NAD(P)H-hydrate repair enzyme</fullName>
    </recommendedName>
    <alternativeName>
        <fullName evidence="19">Nicotinamide nucleotide repair protein</fullName>
    </alternativeName>
    <domain>
        <recommendedName>
            <fullName evidence="19">ADP-dependent (S)-NAD(P)H-hydrate dehydratase</fullName>
            <ecNumber evidence="19">4.2.1.136</ecNumber>
        </recommendedName>
        <alternativeName>
            <fullName evidence="19">ADP-dependent NAD(P)HX dehydratase</fullName>
        </alternativeName>
    </domain>
    <domain>
        <recommendedName>
            <fullName evidence="19">NAD(P)H-hydrate epimerase</fullName>
            <ecNumber evidence="19">5.1.99.6</ecNumber>
        </recommendedName>
    </domain>
</protein>
<dbReference type="EMBL" id="JAALLT010000003">
    <property type="protein sequence ID" value="NGP77314.1"/>
    <property type="molecule type" value="Genomic_DNA"/>
</dbReference>
<evidence type="ECO:0000313" key="23">
    <source>
        <dbReference type="Proteomes" id="UP000473278"/>
    </source>
</evidence>
<comment type="catalytic activity">
    <reaction evidence="2 18 19">
        <text>(6R)-NADPHX = (6S)-NADPHX</text>
        <dbReference type="Rhea" id="RHEA:32227"/>
        <dbReference type="ChEBI" id="CHEBI:64076"/>
        <dbReference type="ChEBI" id="CHEBI:64077"/>
        <dbReference type="EC" id="5.1.99.6"/>
    </reaction>
</comment>
<feature type="binding site" evidence="18">
    <location>
        <position position="176"/>
    </location>
    <ligand>
        <name>K(+)</name>
        <dbReference type="ChEBI" id="CHEBI:29103"/>
    </ligand>
</feature>
<evidence type="ECO:0000256" key="3">
    <source>
        <dbReference type="ARBA" id="ARBA00006001"/>
    </source>
</evidence>
<feature type="binding site" evidence="17">
    <location>
        <position position="343"/>
    </location>
    <ligand>
        <name>(6S)-NADPHX</name>
        <dbReference type="ChEBI" id="CHEBI:64076"/>
    </ligand>
</feature>
<keyword evidence="5 18" id="KW-0479">Metal-binding</keyword>
<feature type="binding site" evidence="17">
    <location>
        <position position="460"/>
    </location>
    <ligand>
        <name>(6S)-NADPHX</name>
        <dbReference type="ChEBI" id="CHEBI:64076"/>
    </ligand>
</feature>
<keyword evidence="9 18" id="KW-0630">Potassium</keyword>
<feature type="domain" description="YjeF N-terminal" evidence="21">
    <location>
        <begin position="18"/>
        <end position="230"/>
    </location>
</feature>
<keyword evidence="8 17" id="KW-0521">NADP</keyword>
<evidence type="ECO:0000256" key="10">
    <source>
        <dbReference type="ARBA" id="ARBA00023027"/>
    </source>
</evidence>
<evidence type="ECO:0000256" key="15">
    <source>
        <dbReference type="ARBA" id="ARBA00048238"/>
    </source>
</evidence>
<comment type="subunit">
    <text evidence="17">Homotetramer.</text>
</comment>
<dbReference type="HAMAP" id="MF_01966">
    <property type="entry name" value="NADHX_epimerase"/>
    <property type="match status" value="1"/>
</dbReference>
<evidence type="ECO:0000256" key="17">
    <source>
        <dbReference type="HAMAP-Rule" id="MF_01965"/>
    </source>
</evidence>
<dbReference type="GO" id="GO:0052856">
    <property type="term" value="F:NAD(P)HX epimerase activity"/>
    <property type="evidence" value="ECO:0007669"/>
    <property type="project" value="UniProtKB-UniRule"/>
</dbReference>
<feature type="binding site" evidence="17">
    <location>
        <position position="394"/>
    </location>
    <ligand>
        <name>(6S)-NADPHX</name>
        <dbReference type="ChEBI" id="CHEBI:64076"/>
    </ligand>
</feature>
<organism evidence="22 23">
    <name type="scientific">Halalkalibaculum roseum</name>
    <dbReference type="NCBI Taxonomy" id="2709311"/>
    <lineage>
        <taxon>Bacteria</taxon>
        <taxon>Pseudomonadati</taxon>
        <taxon>Balneolota</taxon>
        <taxon>Balneolia</taxon>
        <taxon>Balneolales</taxon>
        <taxon>Balneolaceae</taxon>
        <taxon>Halalkalibaculum</taxon>
    </lineage>
</organism>
<comment type="similarity">
    <text evidence="4 19">In the C-terminal section; belongs to the NnrD/CARKD family.</text>
</comment>
<dbReference type="InterPro" id="IPR004443">
    <property type="entry name" value="YjeF_N_dom"/>
</dbReference>
<evidence type="ECO:0000256" key="14">
    <source>
        <dbReference type="ARBA" id="ARBA00025153"/>
    </source>
</evidence>
<comment type="similarity">
    <text evidence="18">Belongs to the NnrE/AIBP family.</text>
</comment>
<dbReference type="NCBIfam" id="TIGR00196">
    <property type="entry name" value="yjeF_cterm"/>
    <property type="match status" value="1"/>
</dbReference>
<feature type="binding site" evidence="18">
    <location>
        <begin position="144"/>
        <end position="150"/>
    </location>
    <ligand>
        <name>(6S)-NADPHX</name>
        <dbReference type="ChEBI" id="CHEBI:64076"/>
    </ligand>
</feature>
<dbReference type="EC" id="5.1.99.6" evidence="19"/>
<evidence type="ECO:0000256" key="8">
    <source>
        <dbReference type="ARBA" id="ARBA00022857"/>
    </source>
</evidence>
<keyword evidence="23" id="KW-1185">Reference proteome</keyword>
<dbReference type="InterPro" id="IPR036652">
    <property type="entry name" value="YjeF_N_dom_sf"/>
</dbReference>
<feature type="domain" description="YjeF C-terminal" evidence="20">
    <location>
        <begin position="235"/>
        <end position="509"/>
    </location>
</feature>
<comment type="function">
    <text evidence="18">Catalyzes the epimerization of the S- and R-forms of NAD(P)HX, a damaged form of NAD(P)H that is a result of enzymatic or heat-dependent hydration. This is a prerequisite for the S-specific NAD(P)H-hydrate dehydratase to allow the repair of both epimers of NAD(P)HX.</text>
</comment>
<dbReference type="SUPFAM" id="SSF53613">
    <property type="entry name" value="Ribokinase-like"/>
    <property type="match status" value="1"/>
</dbReference>
<evidence type="ECO:0000256" key="19">
    <source>
        <dbReference type="PIRNR" id="PIRNR017184"/>
    </source>
</evidence>
<dbReference type="GO" id="GO:0052855">
    <property type="term" value="F:ADP-dependent NAD(P)H-hydrate dehydratase activity"/>
    <property type="evidence" value="ECO:0007669"/>
    <property type="project" value="UniProtKB-UniRule"/>
</dbReference>
<evidence type="ECO:0000256" key="16">
    <source>
        <dbReference type="ARBA" id="ARBA00049209"/>
    </source>
</evidence>
<dbReference type="NCBIfam" id="TIGR00197">
    <property type="entry name" value="yjeF_nterm"/>
    <property type="match status" value="1"/>
</dbReference>
<dbReference type="PANTHER" id="PTHR12592:SF0">
    <property type="entry name" value="ATP-DEPENDENT (S)-NAD(P)H-HYDRATE DEHYDRATASE"/>
    <property type="match status" value="1"/>
</dbReference>
<comment type="similarity">
    <text evidence="3 19">In the N-terminal section; belongs to the NnrE/AIBP family.</text>
</comment>
<dbReference type="GO" id="GO:0110051">
    <property type="term" value="P:metabolite repair"/>
    <property type="evidence" value="ECO:0007669"/>
    <property type="project" value="TreeGrafter"/>
</dbReference>
<feature type="binding site" evidence="18">
    <location>
        <position position="67"/>
    </location>
    <ligand>
        <name>K(+)</name>
        <dbReference type="ChEBI" id="CHEBI:29103"/>
    </ligand>
</feature>
<keyword evidence="12 17" id="KW-0456">Lyase</keyword>
<keyword evidence="7 17" id="KW-0067">ATP-binding</keyword>
<dbReference type="PANTHER" id="PTHR12592">
    <property type="entry name" value="ATP-DEPENDENT (S)-NAD(P)H-HYDRATE DEHYDRATASE FAMILY MEMBER"/>
    <property type="match status" value="1"/>
</dbReference>
<comment type="function">
    <text evidence="17">Catalyzes the dehydration of the S-form of NAD(P)HX at the expense of ADP, which is converted to AMP. Together with NAD(P)HX epimerase, which catalyzes the epimerization of the S- and R-forms, the enzyme allows the repair of both epimers of NAD(P)HX, a damaged form of NAD(P)H that is a result of enzymatic or heat-dependent hydration.</text>
</comment>
<dbReference type="HAMAP" id="MF_01965">
    <property type="entry name" value="NADHX_dehydratase"/>
    <property type="match status" value="1"/>
</dbReference>
<evidence type="ECO:0000259" key="20">
    <source>
        <dbReference type="PROSITE" id="PS51383"/>
    </source>
</evidence>
<dbReference type="SUPFAM" id="SSF64153">
    <property type="entry name" value="YjeF N-terminal domain-like"/>
    <property type="match status" value="1"/>
</dbReference>
<feature type="binding site" evidence="17">
    <location>
        <position position="271"/>
    </location>
    <ligand>
        <name>(6S)-NADPHX</name>
        <dbReference type="ChEBI" id="CHEBI:64076"/>
    </ligand>
</feature>
<comment type="catalytic activity">
    <reaction evidence="16 17 19">
        <text>(6S)-NADPHX + ADP = AMP + phosphate + NADPH + H(+)</text>
        <dbReference type="Rhea" id="RHEA:32235"/>
        <dbReference type="ChEBI" id="CHEBI:15378"/>
        <dbReference type="ChEBI" id="CHEBI:43474"/>
        <dbReference type="ChEBI" id="CHEBI:57783"/>
        <dbReference type="ChEBI" id="CHEBI:64076"/>
        <dbReference type="ChEBI" id="CHEBI:456215"/>
        <dbReference type="ChEBI" id="CHEBI:456216"/>
        <dbReference type="EC" id="4.2.1.136"/>
    </reaction>
</comment>
<dbReference type="PIRSF" id="PIRSF017184">
    <property type="entry name" value="Nnr"/>
    <property type="match status" value="1"/>
</dbReference>
<evidence type="ECO:0000256" key="9">
    <source>
        <dbReference type="ARBA" id="ARBA00022958"/>
    </source>
</evidence>
<keyword evidence="10 17" id="KW-0520">NAD</keyword>
<comment type="similarity">
    <text evidence="17">Belongs to the NnrD/CARKD family.</text>
</comment>
<comment type="caution">
    <text evidence="22">The sequence shown here is derived from an EMBL/GenBank/DDBJ whole genome shotgun (WGS) entry which is preliminary data.</text>
</comment>
<evidence type="ECO:0000256" key="12">
    <source>
        <dbReference type="ARBA" id="ARBA00023239"/>
    </source>
</evidence>
<reference evidence="22 23" key="1">
    <citation type="submission" date="2020-02" db="EMBL/GenBank/DDBJ databases">
        <title>Balneolaceae bacterium YR4-1, complete genome.</title>
        <authorList>
            <person name="Li Y."/>
            <person name="Wu S."/>
        </authorList>
    </citation>
    <scope>NUCLEOTIDE SEQUENCE [LARGE SCALE GENOMIC DNA]</scope>
    <source>
        <strain evidence="22 23">YR4-1</strain>
    </source>
</reference>
<dbReference type="InterPro" id="IPR029056">
    <property type="entry name" value="Ribokinase-like"/>
</dbReference>
<evidence type="ECO:0000256" key="7">
    <source>
        <dbReference type="ARBA" id="ARBA00022840"/>
    </source>
</evidence>
<comment type="catalytic activity">
    <reaction evidence="1 18 19">
        <text>(6R)-NADHX = (6S)-NADHX</text>
        <dbReference type="Rhea" id="RHEA:32215"/>
        <dbReference type="ChEBI" id="CHEBI:64074"/>
        <dbReference type="ChEBI" id="CHEBI:64075"/>
        <dbReference type="EC" id="5.1.99.6"/>
    </reaction>
</comment>
<dbReference type="Pfam" id="PF03853">
    <property type="entry name" value="YjeF_N"/>
    <property type="match status" value="1"/>
</dbReference>
<evidence type="ECO:0000256" key="11">
    <source>
        <dbReference type="ARBA" id="ARBA00023235"/>
    </source>
</evidence>
<evidence type="ECO:0000256" key="18">
    <source>
        <dbReference type="HAMAP-Rule" id="MF_01966"/>
    </source>
</evidence>
<keyword evidence="6 17" id="KW-0547">Nucleotide-binding</keyword>
<evidence type="ECO:0000256" key="4">
    <source>
        <dbReference type="ARBA" id="ARBA00009524"/>
    </source>
</evidence>
<dbReference type="GO" id="GO:0046872">
    <property type="term" value="F:metal ion binding"/>
    <property type="evidence" value="ECO:0007669"/>
    <property type="project" value="UniProtKB-UniRule"/>
</dbReference>
<sequence length="509" mass="55780">MSSLIAPHSFYISTSQESQDIDARTIQEFGIESFTLMEVAGYSAFRDLIQRLQPKSHGLFFCGKGNNAGDALVVARYLLQHGFDITAVFISGTDDLSEDTRKNFQLLKRIKEANSSIGSLTIISSWNEFDLHTEADFVIDGMLGTGLDSEVRGDYNKAITWSNKEELPVYAMDIPTGLHGDTGKVMGNAISADLTYSFGTLKQGLYLNDGPGKAGEVIYCELPFPNHLKDICSAYLLDDQYVLAEPDRSPRHKYEAGVLYVVAGSEGLTGAAMLAAQSAWAEGIGAVILVCPHGNLPIYEKALPQIIKKPIGERDDYFFKEEHTEEVIATISEKKGKVLIGPGLGRNDSTIGFVQQLLETNEGDMLLDADGLWCLAQLKEWNKPKASTWILTPHPGELSNLLGRSIEDDHDRLESVKTLSTEKNVNILSKGYPVILGTPEAKAYLTSYDTRKFSRAGFGDVLAGKIGAFWSRDNSAAKSSALALLKGKHILENLLKADSSRIVEPKDFI</sequence>
<feature type="binding site" evidence="18">
    <location>
        <position position="140"/>
    </location>
    <ligand>
        <name>K(+)</name>
        <dbReference type="ChEBI" id="CHEBI:29103"/>
    </ligand>
</feature>
<keyword evidence="11 18" id="KW-0413">Isomerase</keyword>
<comment type="cofactor">
    <cofactor evidence="17">
        <name>Mg(2+)</name>
        <dbReference type="ChEBI" id="CHEBI:18420"/>
    </cofactor>
</comment>
<evidence type="ECO:0000313" key="22">
    <source>
        <dbReference type="EMBL" id="NGP77314.1"/>
    </source>
</evidence>
<dbReference type="GO" id="GO:0046496">
    <property type="term" value="P:nicotinamide nucleotide metabolic process"/>
    <property type="evidence" value="ECO:0007669"/>
    <property type="project" value="UniProtKB-UniRule"/>
</dbReference>
<accession>A0A6M1T173</accession>
<evidence type="ECO:0000259" key="21">
    <source>
        <dbReference type="PROSITE" id="PS51385"/>
    </source>
</evidence>
<evidence type="ECO:0000256" key="1">
    <source>
        <dbReference type="ARBA" id="ARBA00000013"/>
    </source>
</evidence>
<proteinExistence type="inferred from homology"/>
<name>A0A6M1T173_9BACT</name>
<keyword evidence="13" id="KW-0511">Multifunctional enzyme</keyword>
<feature type="binding site" evidence="17">
    <location>
        <position position="459"/>
    </location>
    <ligand>
        <name>AMP</name>
        <dbReference type="ChEBI" id="CHEBI:456215"/>
    </ligand>
</feature>
<dbReference type="Proteomes" id="UP000473278">
    <property type="component" value="Unassembled WGS sequence"/>
</dbReference>
<dbReference type="Gene3D" id="3.40.50.10260">
    <property type="entry name" value="YjeF N-terminal domain"/>
    <property type="match status" value="1"/>
</dbReference>
<dbReference type="InterPro" id="IPR000631">
    <property type="entry name" value="CARKD"/>
</dbReference>
<dbReference type="InterPro" id="IPR017953">
    <property type="entry name" value="Carbohydrate_kinase_pred_CS"/>
</dbReference>
<evidence type="ECO:0000256" key="13">
    <source>
        <dbReference type="ARBA" id="ARBA00023268"/>
    </source>
</evidence>
<dbReference type="Pfam" id="PF01256">
    <property type="entry name" value="Carb_kinase"/>
    <property type="match status" value="1"/>
</dbReference>
<comment type="cofactor">
    <cofactor evidence="18 19">
        <name>K(+)</name>
        <dbReference type="ChEBI" id="CHEBI:29103"/>
    </cofactor>
    <text evidence="18 19">Binds 1 potassium ion per subunit.</text>
</comment>
<dbReference type="AlphaFoldDB" id="A0A6M1T173"/>
<feature type="binding site" evidence="18">
    <location>
        <position position="173"/>
    </location>
    <ligand>
        <name>(6S)-NADPHX</name>
        <dbReference type="ChEBI" id="CHEBI:64076"/>
    </ligand>
</feature>
<dbReference type="PROSITE" id="PS51385">
    <property type="entry name" value="YJEF_N"/>
    <property type="match status" value="1"/>
</dbReference>
<feature type="binding site" evidence="18">
    <location>
        <position position="155"/>
    </location>
    <ligand>
        <name>(6S)-NADPHX</name>
        <dbReference type="ChEBI" id="CHEBI:64076"/>
    </ligand>
</feature>
<dbReference type="PROSITE" id="PS51383">
    <property type="entry name" value="YJEF_C_3"/>
    <property type="match status" value="1"/>
</dbReference>
<dbReference type="Gene3D" id="3.40.1190.20">
    <property type="match status" value="1"/>
</dbReference>
<evidence type="ECO:0000256" key="6">
    <source>
        <dbReference type="ARBA" id="ARBA00022741"/>
    </source>
</evidence>
<dbReference type="PROSITE" id="PS01050">
    <property type="entry name" value="YJEF_C_2"/>
    <property type="match status" value="1"/>
</dbReference>
<comment type="catalytic activity">
    <reaction evidence="15 17 19">
        <text>(6S)-NADHX + ADP = AMP + phosphate + NADH + H(+)</text>
        <dbReference type="Rhea" id="RHEA:32223"/>
        <dbReference type="ChEBI" id="CHEBI:15378"/>
        <dbReference type="ChEBI" id="CHEBI:43474"/>
        <dbReference type="ChEBI" id="CHEBI:57945"/>
        <dbReference type="ChEBI" id="CHEBI:64074"/>
        <dbReference type="ChEBI" id="CHEBI:456215"/>
        <dbReference type="ChEBI" id="CHEBI:456216"/>
        <dbReference type="EC" id="4.2.1.136"/>
    </reaction>
</comment>
<dbReference type="RefSeq" id="WP_165142514.1">
    <property type="nucleotide sequence ID" value="NZ_JAALLT010000003.1"/>
</dbReference>
<dbReference type="CDD" id="cd01171">
    <property type="entry name" value="YXKO-related"/>
    <property type="match status" value="1"/>
</dbReference>
<dbReference type="EC" id="4.2.1.136" evidence="19"/>